<accession>A0A0C2WSH5</accession>
<keyword evidence="2" id="KW-1185">Reference proteome</keyword>
<dbReference type="AlphaFoldDB" id="A0A0C2WSH5"/>
<name>A0A0C2WSH5_AMAMK</name>
<evidence type="ECO:0000313" key="2">
    <source>
        <dbReference type="Proteomes" id="UP000054549"/>
    </source>
</evidence>
<reference evidence="1 2" key="1">
    <citation type="submission" date="2014-04" db="EMBL/GenBank/DDBJ databases">
        <title>Evolutionary Origins and Diversification of the Mycorrhizal Mutualists.</title>
        <authorList>
            <consortium name="DOE Joint Genome Institute"/>
            <consortium name="Mycorrhizal Genomics Consortium"/>
            <person name="Kohler A."/>
            <person name="Kuo A."/>
            <person name="Nagy L.G."/>
            <person name="Floudas D."/>
            <person name="Copeland A."/>
            <person name="Barry K.W."/>
            <person name="Cichocki N."/>
            <person name="Veneault-Fourrey C."/>
            <person name="LaButti K."/>
            <person name="Lindquist E.A."/>
            <person name="Lipzen A."/>
            <person name="Lundell T."/>
            <person name="Morin E."/>
            <person name="Murat C."/>
            <person name="Riley R."/>
            <person name="Ohm R."/>
            <person name="Sun H."/>
            <person name="Tunlid A."/>
            <person name="Henrissat B."/>
            <person name="Grigoriev I.V."/>
            <person name="Hibbett D.S."/>
            <person name="Martin F."/>
        </authorList>
    </citation>
    <scope>NUCLEOTIDE SEQUENCE [LARGE SCALE GENOMIC DNA]</scope>
    <source>
        <strain evidence="1 2">Koide BX008</strain>
    </source>
</reference>
<sequence>MLDLKKKTKDTLRCHKILEIKQEGSKEASAKLSVLALRTSGNVDTIPTTCCALTKSGVCKEYRAGLSVYECQHFNTSNNGATFEYHR</sequence>
<protein>
    <submittedName>
        <fullName evidence="1">Uncharacterized protein</fullName>
    </submittedName>
</protein>
<gene>
    <name evidence="1" type="ORF">M378DRAFT_997130</name>
</gene>
<proteinExistence type="predicted"/>
<dbReference type="InParanoid" id="A0A0C2WSH5"/>
<evidence type="ECO:0000313" key="1">
    <source>
        <dbReference type="EMBL" id="KIL59701.1"/>
    </source>
</evidence>
<dbReference type="EMBL" id="KN818311">
    <property type="protein sequence ID" value="KIL59701.1"/>
    <property type="molecule type" value="Genomic_DNA"/>
</dbReference>
<dbReference type="Proteomes" id="UP000054549">
    <property type="component" value="Unassembled WGS sequence"/>
</dbReference>
<organism evidence="1 2">
    <name type="scientific">Amanita muscaria (strain Koide BX008)</name>
    <dbReference type="NCBI Taxonomy" id="946122"/>
    <lineage>
        <taxon>Eukaryota</taxon>
        <taxon>Fungi</taxon>
        <taxon>Dikarya</taxon>
        <taxon>Basidiomycota</taxon>
        <taxon>Agaricomycotina</taxon>
        <taxon>Agaricomycetes</taxon>
        <taxon>Agaricomycetidae</taxon>
        <taxon>Agaricales</taxon>
        <taxon>Pluteineae</taxon>
        <taxon>Amanitaceae</taxon>
        <taxon>Amanita</taxon>
    </lineage>
</organism>
<dbReference type="HOGENOM" id="CLU_2482891_0_0_1"/>